<reference evidence="1" key="1">
    <citation type="submission" date="2021-06" db="EMBL/GenBank/DDBJ databases">
        <authorList>
            <person name="Kallberg Y."/>
            <person name="Tangrot J."/>
            <person name="Rosling A."/>
        </authorList>
    </citation>
    <scope>NUCLEOTIDE SEQUENCE</scope>
    <source>
        <strain evidence="1">28 12/20/2015</strain>
    </source>
</reference>
<protein>
    <submittedName>
        <fullName evidence="1">14604_t:CDS:1</fullName>
    </submittedName>
</protein>
<proteinExistence type="predicted"/>
<name>A0ACA9NX19_9GLOM</name>
<gene>
    <name evidence="1" type="ORF">SPELUC_LOCUS10200</name>
</gene>
<evidence type="ECO:0000313" key="2">
    <source>
        <dbReference type="Proteomes" id="UP000789366"/>
    </source>
</evidence>
<keyword evidence="2" id="KW-1185">Reference proteome</keyword>
<organism evidence="1 2">
    <name type="scientific">Cetraspora pellucida</name>
    <dbReference type="NCBI Taxonomy" id="1433469"/>
    <lineage>
        <taxon>Eukaryota</taxon>
        <taxon>Fungi</taxon>
        <taxon>Fungi incertae sedis</taxon>
        <taxon>Mucoromycota</taxon>
        <taxon>Glomeromycotina</taxon>
        <taxon>Glomeromycetes</taxon>
        <taxon>Diversisporales</taxon>
        <taxon>Gigasporaceae</taxon>
        <taxon>Cetraspora</taxon>
    </lineage>
</organism>
<comment type="caution">
    <text evidence="1">The sequence shown here is derived from an EMBL/GenBank/DDBJ whole genome shotgun (WGS) entry which is preliminary data.</text>
</comment>
<dbReference type="Proteomes" id="UP000789366">
    <property type="component" value="Unassembled WGS sequence"/>
</dbReference>
<evidence type="ECO:0000313" key="1">
    <source>
        <dbReference type="EMBL" id="CAG8681850.1"/>
    </source>
</evidence>
<feature type="non-terminal residue" evidence="1">
    <location>
        <position position="1"/>
    </location>
</feature>
<accession>A0ACA9NX19</accession>
<sequence>VWGYCLDICGGQPNNSLDIQRLMGLGTFIVTIALSIPLDSVVIGGSPLRVLIECFNMLRKKHISITISYLIILMAYILSFGIGAYTISNLRVPYIIETKSFKWVQAPTVLTKKLNDSMNDAFVGDNVFAPYSGVQLNALSSWVKKAKTGIKEIAFMPLAFSTKGFETNISTTNQVYNDYLVRWRRENAYENVGMQYLASQCNIDLDFPCRINSSKYIRVIAGKENQTISWRLCNLEYDSINTTTSMQINCNITIKGGTFPLVILEYPDYDLQPREEYLSQVLDRKDKLSELKEIKDNLFNIMEEALLRPLNNYDLFTTNVAMQLISTWNCEPGNVACAQSKGELATIRYVGAILETTYFMYFANNFNDIAEWTNNSSSTGFFRISHRVCLGGSNPMKSIGLMIAIPMMMTIIGLLPLLSSNKLVWLAADIANSYVSFIRTYFKGNSDSEAFKENSDSEAFKEQMIKIHHDPE</sequence>
<dbReference type="EMBL" id="CAJVPW010018460">
    <property type="protein sequence ID" value="CAG8681850.1"/>
    <property type="molecule type" value="Genomic_DNA"/>
</dbReference>